<dbReference type="EMBL" id="CAXKWB010070434">
    <property type="protein sequence ID" value="CAL4194128.1"/>
    <property type="molecule type" value="Genomic_DNA"/>
</dbReference>
<feature type="non-terminal residue" evidence="1">
    <location>
        <position position="100"/>
    </location>
</feature>
<protein>
    <submittedName>
        <fullName evidence="1">Uncharacterized protein</fullName>
    </submittedName>
</protein>
<keyword evidence="2" id="KW-1185">Reference proteome</keyword>
<proteinExistence type="predicted"/>
<evidence type="ECO:0000313" key="2">
    <source>
        <dbReference type="Proteomes" id="UP001497623"/>
    </source>
</evidence>
<dbReference type="AlphaFoldDB" id="A0AAV2SJ27"/>
<gene>
    <name evidence="1" type="ORF">MNOR_LOCUS36911</name>
</gene>
<dbReference type="Proteomes" id="UP001497623">
    <property type="component" value="Unassembled WGS sequence"/>
</dbReference>
<accession>A0AAV2SJ27</accession>
<reference evidence="1 2" key="1">
    <citation type="submission" date="2024-05" db="EMBL/GenBank/DDBJ databases">
        <authorList>
            <person name="Wallberg A."/>
        </authorList>
    </citation>
    <scope>NUCLEOTIDE SEQUENCE [LARGE SCALE GENOMIC DNA]</scope>
</reference>
<sequence>IDYNNTDLVLPIRKNELKAEPMLCCHQCPKGRTYRLGTCGGLDHGAVWIGAIYGKSDLTRDFPWGEGQPSKLYGNKPEHCLSLHKSPGRPFFYNDANCNE</sequence>
<evidence type="ECO:0000313" key="1">
    <source>
        <dbReference type="EMBL" id="CAL4194128.1"/>
    </source>
</evidence>
<name>A0AAV2SJ27_MEGNR</name>
<comment type="caution">
    <text evidence="1">The sequence shown here is derived from an EMBL/GenBank/DDBJ whole genome shotgun (WGS) entry which is preliminary data.</text>
</comment>
<organism evidence="1 2">
    <name type="scientific">Meganyctiphanes norvegica</name>
    <name type="common">Northern krill</name>
    <name type="synonym">Thysanopoda norvegica</name>
    <dbReference type="NCBI Taxonomy" id="48144"/>
    <lineage>
        <taxon>Eukaryota</taxon>
        <taxon>Metazoa</taxon>
        <taxon>Ecdysozoa</taxon>
        <taxon>Arthropoda</taxon>
        <taxon>Crustacea</taxon>
        <taxon>Multicrustacea</taxon>
        <taxon>Malacostraca</taxon>
        <taxon>Eumalacostraca</taxon>
        <taxon>Eucarida</taxon>
        <taxon>Euphausiacea</taxon>
        <taxon>Euphausiidae</taxon>
        <taxon>Meganyctiphanes</taxon>
    </lineage>
</organism>
<feature type="non-terminal residue" evidence="1">
    <location>
        <position position="1"/>
    </location>
</feature>